<accession>A0A831RL36</accession>
<dbReference type="InterPro" id="IPR051082">
    <property type="entry name" value="Pentapeptide-BTB/POZ_domain"/>
</dbReference>
<dbReference type="Pfam" id="PF00805">
    <property type="entry name" value="Pentapeptide"/>
    <property type="match status" value="2"/>
</dbReference>
<gene>
    <name evidence="3" type="ORF">ENI96_05495</name>
</gene>
<name>A0A831RL36_9GAMM</name>
<organism evidence="3 4">
    <name type="scientific">Sedimenticola thiotaurini</name>
    <dbReference type="NCBI Taxonomy" id="1543721"/>
    <lineage>
        <taxon>Bacteria</taxon>
        <taxon>Pseudomonadati</taxon>
        <taxon>Pseudomonadota</taxon>
        <taxon>Gammaproteobacteria</taxon>
        <taxon>Chromatiales</taxon>
        <taxon>Sedimenticolaceae</taxon>
        <taxon>Sedimenticola</taxon>
    </lineage>
</organism>
<dbReference type="Gene3D" id="2.160.20.80">
    <property type="entry name" value="E3 ubiquitin-protein ligase SopA"/>
    <property type="match status" value="1"/>
</dbReference>
<dbReference type="SUPFAM" id="SSF141571">
    <property type="entry name" value="Pentapeptide repeat-like"/>
    <property type="match status" value="1"/>
</dbReference>
<keyword evidence="2" id="KW-0472">Membrane</keyword>
<keyword evidence="2" id="KW-0812">Transmembrane</keyword>
<feature type="transmembrane region" description="Helical" evidence="2">
    <location>
        <begin position="137"/>
        <end position="158"/>
    </location>
</feature>
<comment type="caution">
    <text evidence="3">The sequence shown here is derived from an EMBL/GenBank/DDBJ whole genome shotgun (WGS) entry which is preliminary data.</text>
</comment>
<feature type="compositionally biased region" description="Basic and acidic residues" evidence="1">
    <location>
        <begin position="78"/>
        <end position="97"/>
    </location>
</feature>
<sequence>MADDETRTRPLWFLRREGRVTGPFPSGAIRRFVVLGRVGLEHEVSNDRRHWQLIRNLPEVIPPEIRRAMEAGDPEGLLPERLREDERTGLERRRSNRELPGATPRRSGDRRQEEPELLKKHRLAKTELRASRQRRRFPLLPTLALIVLFGIAIGYGFYLGRPSMVEEPDCTAKPAPGVNWRNCRLDGLVAESSDLQRARIGNAMLRGARLSGSRFNGADLQYADLGNADLSYAEFRDARMKGVGLSGSDLTSADLTGADLSYANLQGARLGGTILDGARLDNAIWSDGRTCRPGSVGVCLE</sequence>
<reference evidence="3" key="1">
    <citation type="journal article" date="2020" name="mSystems">
        <title>Genome- and Community-Level Interaction Insights into Carbon Utilization and Element Cycling Functions of Hydrothermarchaeota in Hydrothermal Sediment.</title>
        <authorList>
            <person name="Zhou Z."/>
            <person name="Liu Y."/>
            <person name="Xu W."/>
            <person name="Pan J."/>
            <person name="Luo Z.H."/>
            <person name="Li M."/>
        </authorList>
    </citation>
    <scope>NUCLEOTIDE SEQUENCE [LARGE SCALE GENOMIC DNA]</scope>
    <source>
        <strain evidence="3">HyVt-443</strain>
    </source>
</reference>
<dbReference type="Proteomes" id="UP000886251">
    <property type="component" value="Unassembled WGS sequence"/>
</dbReference>
<dbReference type="AlphaFoldDB" id="A0A831RL36"/>
<dbReference type="InterPro" id="IPR001646">
    <property type="entry name" value="5peptide_repeat"/>
</dbReference>
<protein>
    <submittedName>
        <fullName evidence="3">Pentapeptide repeat-containing protein</fullName>
    </submittedName>
</protein>
<feature type="region of interest" description="Disordered" evidence="1">
    <location>
        <begin position="70"/>
        <end position="117"/>
    </location>
</feature>
<dbReference type="PANTHER" id="PTHR14136:SF17">
    <property type="entry name" value="BTB_POZ DOMAIN-CONTAINING PROTEIN KCTD9"/>
    <property type="match status" value="1"/>
</dbReference>
<evidence type="ECO:0000256" key="1">
    <source>
        <dbReference type="SAM" id="MobiDB-lite"/>
    </source>
</evidence>
<dbReference type="EMBL" id="DRKP01000061">
    <property type="protein sequence ID" value="HEB95867.1"/>
    <property type="molecule type" value="Genomic_DNA"/>
</dbReference>
<feature type="compositionally biased region" description="Basic and acidic residues" evidence="1">
    <location>
        <begin position="106"/>
        <end position="117"/>
    </location>
</feature>
<dbReference type="PANTHER" id="PTHR14136">
    <property type="entry name" value="BTB_POZ DOMAIN-CONTAINING PROTEIN KCTD9"/>
    <property type="match status" value="1"/>
</dbReference>
<evidence type="ECO:0000313" key="3">
    <source>
        <dbReference type="EMBL" id="HEB95867.1"/>
    </source>
</evidence>
<proteinExistence type="predicted"/>
<keyword evidence="2" id="KW-1133">Transmembrane helix</keyword>
<evidence type="ECO:0000313" key="4">
    <source>
        <dbReference type="Proteomes" id="UP000886251"/>
    </source>
</evidence>
<evidence type="ECO:0000256" key="2">
    <source>
        <dbReference type="SAM" id="Phobius"/>
    </source>
</evidence>